<reference evidence="3 4" key="1">
    <citation type="submission" date="2024-02" db="EMBL/GenBank/DDBJ databases">
        <authorList>
            <person name="Daric V."/>
            <person name="Darras S."/>
        </authorList>
    </citation>
    <scope>NUCLEOTIDE SEQUENCE [LARGE SCALE GENOMIC DNA]</scope>
</reference>
<evidence type="ECO:0000313" key="3">
    <source>
        <dbReference type="EMBL" id="CAK8698263.1"/>
    </source>
</evidence>
<keyword evidence="4" id="KW-1185">Reference proteome</keyword>
<sequence>MKCLFAALFFVCVSAAIGIQFQPNANVIYEKLSVDQYPSYNPPSWNERAKRARYLLHYSNWGVIGTISTHYNRSGLPFTNVIVVSDGPLDNSTGVPYFYVFDGDVSVEDAVKNNEVSLTLSENTVGYKYCKGLNYDPELPLCARVTLAGKLKKITDAEEKKAASNALFTRHPDMRSYPSSHGFYPARLDIELVWIIDYFGPSYVVPLSDYWAANPLL</sequence>
<accession>A0ABP0H3Y7</accession>
<feature type="signal peptide" evidence="1">
    <location>
        <begin position="1"/>
        <end position="18"/>
    </location>
</feature>
<dbReference type="SUPFAM" id="SSF50475">
    <property type="entry name" value="FMN-binding split barrel"/>
    <property type="match status" value="1"/>
</dbReference>
<protein>
    <recommendedName>
        <fullName evidence="2">CREG-like beta-barrel domain-containing protein</fullName>
    </recommendedName>
</protein>
<comment type="caution">
    <text evidence="3">The sequence shown here is derived from an EMBL/GenBank/DDBJ whole genome shotgun (WGS) entry which is preliminary data.</text>
</comment>
<feature type="chain" id="PRO_5047435302" description="CREG-like beta-barrel domain-containing protein" evidence="1">
    <location>
        <begin position="19"/>
        <end position="217"/>
    </location>
</feature>
<evidence type="ECO:0000259" key="2">
    <source>
        <dbReference type="Pfam" id="PF13883"/>
    </source>
</evidence>
<gene>
    <name evidence="3" type="ORF">CVLEPA_LOCUS31717</name>
</gene>
<dbReference type="PANTHER" id="PTHR13343:SF17">
    <property type="entry name" value="CELLULAR REPRESSOR OF E1A-STIMULATED GENES, ISOFORM A"/>
    <property type="match status" value="1"/>
</dbReference>
<name>A0ABP0H3Y7_CLALP</name>
<evidence type="ECO:0000313" key="4">
    <source>
        <dbReference type="Proteomes" id="UP001642483"/>
    </source>
</evidence>
<keyword evidence="1" id="KW-0732">Signal</keyword>
<dbReference type="PANTHER" id="PTHR13343">
    <property type="entry name" value="CREG1 PROTEIN"/>
    <property type="match status" value="1"/>
</dbReference>
<dbReference type="InterPro" id="IPR012349">
    <property type="entry name" value="Split_barrel_FMN-bd"/>
</dbReference>
<organism evidence="3 4">
    <name type="scientific">Clavelina lepadiformis</name>
    <name type="common">Light-bulb sea squirt</name>
    <name type="synonym">Ascidia lepadiformis</name>
    <dbReference type="NCBI Taxonomy" id="159417"/>
    <lineage>
        <taxon>Eukaryota</taxon>
        <taxon>Metazoa</taxon>
        <taxon>Chordata</taxon>
        <taxon>Tunicata</taxon>
        <taxon>Ascidiacea</taxon>
        <taxon>Aplousobranchia</taxon>
        <taxon>Clavelinidae</taxon>
        <taxon>Clavelina</taxon>
    </lineage>
</organism>
<dbReference type="EMBL" id="CAWYQH010000174">
    <property type="protein sequence ID" value="CAK8698263.1"/>
    <property type="molecule type" value="Genomic_DNA"/>
</dbReference>
<dbReference type="Pfam" id="PF13883">
    <property type="entry name" value="CREG_beta-barrel"/>
    <property type="match status" value="1"/>
</dbReference>
<feature type="domain" description="CREG-like beta-barrel" evidence="2">
    <location>
        <begin position="45"/>
        <end position="211"/>
    </location>
</feature>
<dbReference type="Proteomes" id="UP001642483">
    <property type="component" value="Unassembled WGS sequence"/>
</dbReference>
<dbReference type="Gene3D" id="2.30.110.10">
    <property type="entry name" value="Electron Transport, Fmn-binding Protein, Chain A"/>
    <property type="match status" value="1"/>
</dbReference>
<proteinExistence type="predicted"/>
<dbReference type="InterPro" id="IPR055343">
    <property type="entry name" value="CREG_beta-barrel"/>
</dbReference>
<evidence type="ECO:0000256" key="1">
    <source>
        <dbReference type="SAM" id="SignalP"/>
    </source>
</evidence>